<dbReference type="EMBL" id="MK500408">
    <property type="protein sequence ID" value="QBK89144.1"/>
    <property type="molecule type" value="Genomic_DNA"/>
</dbReference>
<evidence type="ECO:0000256" key="2">
    <source>
        <dbReference type="ARBA" id="ARBA00022723"/>
    </source>
</evidence>
<feature type="domain" description="Fe2OG dioxygenase" evidence="6">
    <location>
        <begin position="112"/>
        <end position="199"/>
    </location>
</feature>
<dbReference type="InterPro" id="IPR050757">
    <property type="entry name" value="Collagen_mod_GT25"/>
</dbReference>
<name>A0A481Z2X8_9VIRU</name>
<keyword evidence="5" id="KW-0408">Iron</keyword>
<dbReference type="PANTHER" id="PTHR10730:SF45">
    <property type="entry name" value="PROCOLLAGEN-LYSINE,2-OXOGLUTARATE 5-DIOXYGENASE"/>
    <property type="match status" value="1"/>
</dbReference>
<evidence type="ECO:0000256" key="3">
    <source>
        <dbReference type="ARBA" id="ARBA00022964"/>
    </source>
</evidence>
<evidence type="ECO:0000256" key="4">
    <source>
        <dbReference type="ARBA" id="ARBA00023002"/>
    </source>
</evidence>
<protein>
    <submittedName>
        <fullName evidence="7">2OG-Fe(II) oxygenase</fullName>
    </submittedName>
</protein>
<dbReference type="SMART" id="SM00702">
    <property type="entry name" value="P4Hc"/>
    <property type="match status" value="1"/>
</dbReference>
<sequence length="199" mass="23067">MIGKENIVPNIYENINNKTLSNINFKEPIRDLFDFMFFTKRFCKDLIEVSDIYGNWSDGENADKRLGGGYENIPTRDIHLKQMGLADQWKFILDNYISKLASHYYSYFRTNKTNIVFVVKYSMDGQKKLQPYHDSSSYSVLFTLNKDFEGGGTHFIRQNYKTSNVPIGNCSLHPGKLTHYHEGLAITSGERYIMVAFIN</sequence>
<accession>A0A481Z2X8</accession>
<dbReference type="PROSITE" id="PS51471">
    <property type="entry name" value="FE2OG_OXY"/>
    <property type="match status" value="1"/>
</dbReference>
<dbReference type="GO" id="GO:0051213">
    <property type="term" value="F:dioxygenase activity"/>
    <property type="evidence" value="ECO:0007669"/>
    <property type="project" value="UniProtKB-KW"/>
</dbReference>
<organism evidence="7">
    <name type="scientific">Mimivirus LCMiAC02</name>
    <dbReference type="NCBI Taxonomy" id="2506609"/>
    <lineage>
        <taxon>Viruses</taxon>
        <taxon>Varidnaviria</taxon>
        <taxon>Bamfordvirae</taxon>
        <taxon>Nucleocytoviricota</taxon>
        <taxon>Megaviricetes</taxon>
        <taxon>Imitervirales</taxon>
        <taxon>Mimiviridae</taxon>
        <taxon>Klosneuvirinae</taxon>
    </lineage>
</organism>
<dbReference type="Gene3D" id="2.60.120.620">
    <property type="entry name" value="q2cbj1_9rhob like domain"/>
    <property type="match status" value="1"/>
</dbReference>
<evidence type="ECO:0000256" key="5">
    <source>
        <dbReference type="ARBA" id="ARBA00023004"/>
    </source>
</evidence>
<evidence type="ECO:0000256" key="1">
    <source>
        <dbReference type="ARBA" id="ARBA00001961"/>
    </source>
</evidence>
<keyword evidence="4" id="KW-0560">Oxidoreductase</keyword>
<evidence type="ECO:0000313" key="7">
    <source>
        <dbReference type="EMBL" id="QBK89144.1"/>
    </source>
</evidence>
<gene>
    <name evidence="7" type="ORF">LCMiAC02_02380</name>
</gene>
<dbReference type="GO" id="GO:0031418">
    <property type="term" value="F:L-ascorbic acid binding"/>
    <property type="evidence" value="ECO:0007669"/>
    <property type="project" value="InterPro"/>
</dbReference>
<dbReference type="GO" id="GO:0005506">
    <property type="term" value="F:iron ion binding"/>
    <property type="evidence" value="ECO:0007669"/>
    <property type="project" value="InterPro"/>
</dbReference>
<evidence type="ECO:0000259" key="6">
    <source>
        <dbReference type="PROSITE" id="PS51471"/>
    </source>
</evidence>
<dbReference type="GO" id="GO:0016705">
    <property type="term" value="F:oxidoreductase activity, acting on paired donors, with incorporation or reduction of molecular oxygen"/>
    <property type="evidence" value="ECO:0007669"/>
    <property type="project" value="InterPro"/>
</dbReference>
<proteinExistence type="predicted"/>
<comment type="cofactor">
    <cofactor evidence="1">
        <name>L-ascorbate</name>
        <dbReference type="ChEBI" id="CHEBI:38290"/>
    </cofactor>
</comment>
<keyword evidence="2" id="KW-0479">Metal-binding</keyword>
<dbReference type="InterPro" id="IPR006620">
    <property type="entry name" value="Pro_4_hyd_alph"/>
</dbReference>
<keyword evidence="3" id="KW-0223">Dioxygenase</keyword>
<reference evidence="7" key="1">
    <citation type="journal article" date="2019" name="MBio">
        <title>Virus Genomes from Deep Sea Sediments Expand the Ocean Megavirome and Support Independent Origins of Viral Gigantism.</title>
        <authorList>
            <person name="Backstrom D."/>
            <person name="Yutin N."/>
            <person name="Jorgensen S.L."/>
            <person name="Dharamshi J."/>
            <person name="Homa F."/>
            <person name="Zaremba-Niedwiedzka K."/>
            <person name="Spang A."/>
            <person name="Wolf Y.I."/>
            <person name="Koonin E.V."/>
            <person name="Ettema T.J."/>
        </authorList>
    </citation>
    <scope>NUCLEOTIDE SEQUENCE</scope>
</reference>
<dbReference type="InterPro" id="IPR005123">
    <property type="entry name" value="Oxoglu/Fe-dep_dioxygenase_dom"/>
</dbReference>
<dbReference type="PANTHER" id="PTHR10730">
    <property type="entry name" value="PROCOLLAGEN-LYSINE,2-OXOGLUTARATE 5-DIOXYGENASE/GLYCOSYLTRANSFERASE 25 FAMILY MEMBER"/>
    <property type="match status" value="1"/>
</dbReference>